<feature type="transmembrane region" description="Helical" evidence="8">
    <location>
        <begin position="129"/>
        <end position="151"/>
    </location>
</feature>
<dbReference type="OrthoDB" id="401182at2"/>
<name>A0A1Q5P6K5_9BACI</name>
<evidence type="ECO:0000256" key="8">
    <source>
        <dbReference type="SAM" id="Phobius"/>
    </source>
</evidence>
<comment type="subcellular location">
    <subcellularLocation>
        <location evidence="1">Cell membrane</location>
        <topology evidence="1">Multi-pass membrane protein</topology>
    </subcellularLocation>
</comment>
<protein>
    <submittedName>
        <fullName evidence="9">Permease</fullName>
    </submittedName>
</protein>
<gene>
    <name evidence="9" type="ORF">BLL40_03000</name>
</gene>
<evidence type="ECO:0000256" key="6">
    <source>
        <dbReference type="ARBA" id="ARBA00022989"/>
    </source>
</evidence>
<keyword evidence="4" id="KW-1003">Cell membrane</keyword>
<comment type="caution">
    <text evidence="9">The sequence shown here is derived from an EMBL/GenBank/DDBJ whole genome shotgun (WGS) entry which is preliminary data.</text>
</comment>
<dbReference type="PANTHER" id="PTHR36838:SF3">
    <property type="entry name" value="TRANSPORTER AUXIN EFFLUX CARRIER EC FAMILY"/>
    <property type="match status" value="1"/>
</dbReference>
<evidence type="ECO:0000256" key="4">
    <source>
        <dbReference type="ARBA" id="ARBA00022475"/>
    </source>
</evidence>
<keyword evidence="3" id="KW-0813">Transport</keyword>
<dbReference type="AlphaFoldDB" id="A0A1Q5P6K5"/>
<dbReference type="RefSeq" id="WP_073710445.1">
    <property type="nucleotide sequence ID" value="NZ_MRWQ01000002.1"/>
</dbReference>
<feature type="transmembrane region" description="Helical" evidence="8">
    <location>
        <begin position="195"/>
        <end position="215"/>
    </location>
</feature>
<evidence type="ECO:0000256" key="1">
    <source>
        <dbReference type="ARBA" id="ARBA00004651"/>
    </source>
</evidence>
<feature type="transmembrane region" description="Helical" evidence="8">
    <location>
        <begin position="36"/>
        <end position="57"/>
    </location>
</feature>
<reference evidence="9 10" key="1">
    <citation type="submission" date="2016-12" db="EMBL/GenBank/DDBJ databases">
        <title>Domibacillus sp. SAOS 44 whole genome sequencing.</title>
        <authorList>
            <person name="Verma A."/>
            <person name="Krishnamurthi S."/>
        </authorList>
    </citation>
    <scope>NUCLEOTIDE SEQUENCE [LARGE SCALE GENOMIC DNA]</scope>
    <source>
        <strain evidence="9 10">SAOS 44</strain>
    </source>
</reference>
<keyword evidence="6 8" id="KW-1133">Transmembrane helix</keyword>
<feature type="transmembrane region" description="Helical" evidence="8">
    <location>
        <begin position="163"/>
        <end position="183"/>
    </location>
</feature>
<sequence>MELNVVIQSIAIISCMILIGAILSKTFKFNEDTRGVFISLIVNVAIPCIILSSIFHVEMNENIFKMIVLVFCLSILINLIGIGVGWLLAFVFYRQSAIKRELALLSGLGNTGFIGIPLCAVLLGPEGALYAAIFDAGMDFTTWTVGVFMLQKNKIFDIQTFKSVINIPIVAIVAGLVIAYFQFTPPLLVINLVDQLAAIAAPLAMFYIGVLVMTLQGSKVKESGSKVWIPLTTKLLILPGIVAFLMLFLKLEQTIMQTILIQSMMPTLTLASILFAKYSADENLGAITTVLSTLLALLTIPFMIYLVNVYVL</sequence>
<keyword evidence="7 8" id="KW-0472">Membrane</keyword>
<feature type="transmembrane region" description="Helical" evidence="8">
    <location>
        <begin position="6"/>
        <end position="24"/>
    </location>
</feature>
<dbReference type="InterPro" id="IPR038770">
    <property type="entry name" value="Na+/solute_symporter_sf"/>
</dbReference>
<dbReference type="PANTHER" id="PTHR36838">
    <property type="entry name" value="AUXIN EFFLUX CARRIER FAMILY PROTEIN"/>
    <property type="match status" value="1"/>
</dbReference>
<organism evidence="9 10">
    <name type="scientific">Domibacillus mangrovi</name>
    <dbReference type="NCBI Taxonomy" id="1714354"/>
    <lineage>
        <taxon>Bacteria</taxon>
        <taxon>Bacillati</taxon>
        <taxon>Bacillota</taxon>
        <taxon>Bacilli</taxon>
        <taxon>Bacillales</taxon>
        <taxon>Bacillaceae</taxon>
        <taxon>Domibacillus</taxon>
    </lineage>
</organism>
<dbReference type="InterPro" id="IPR004776">
    <property type="entry name" value="Mem_transp_PIN-like"/>
</dbReference>
<evidence type="ECO:0000313" key="10">
    <source>
        <dbReference type="Proteomes" id="UP000186524"/>
    </source>
</evidence>
<feature type="transmembrane region" description="Helical" evidence="8">
    <location>
        <begin position="283"/>
        <end position="307"/>
    </location>
</feature>
<dbReference type="Proteomes" id="UP000186524">
    <property type="component" value="Unassembled WGS sequence"/>
</dbReference>
<keyword evidence="10" id="KW-1185">Reference proteome</keyword>
<dbReference type="Gene3D" id="1.20.1530.20">
    <property type="match status" value="2"/>
</dbReference>
<feature type="transmembrane region" description="Helical" evidence="8">
    <location>
        <begin position="102"/>
        <end position="123"/>
    </location>
</feature>
<dbReference type="STRING" id="1714354.BLL40_03000"/>
<evidence type="ECO:0000256" key="2">
    <source>
        <dbReference type="ARBA" id="ARBA00010145"/>
    </source>
</evidence>
<dbReference type="GO" id="GO:0005886">
    <property type="term" value="C:plasma membrane"/>
    <property type="evidence" value="ECO:0007669"/>
    <property type="project" value="UniProtKB-SubCell"/>
</dbReference>
<evidence type="ECO:0000256" key="3">
    <source>
        <dbReference type="ARBA" id="ARBA00022448"/>
    </source>
</evidence>
<dbReference type="Pfam" id="PF03547">
    <property type="entry name" value="Mem_trans"/>
    <property type="match status" value="1"/>
</dbReference>
<proteinExistence type="inferred from homology"/>
<evidence type="ECO:0000313" key="9">
    <source>
        <dbReference type="EMBL" id="OKL37808.1"/>
    </source>
</evidence>
<evidence type="ECO:0000256" key="7">
    <source>
        <dbReference type="ARBA" id="ARBA00023136"/>
    </source>
</evidence>
<keyword evidence="5 8" id="KW-0812">Transmembrane</keyword>
<accession>A0A1Q5P6K5</accession>
<feature type="transmembrane region" description="Helical" evidence="8">
    <location>
        <begin position="255"/>
        <end position="276"/>
    </location>
</feature>
<comment type="similarity">
    <text evidence="2">Belongs to the auxin efflux carrier (TC 2.A.69) family.</text>
</comment>
<feature type="transmembrane region" description="Helical" evidence="8">
    <location>
        <begin position="63"/>
        <end position="90"/>
    </location>
</feature>
<dbReference type="EMBL" id="MRWQ01000002">
    <property type="protein sequence ID" value="OKL37808.1"/>
    <property type="molecule type" value="Genomic_DNA"/>
</dbReference>
<feature type="transmembrane region" description="Helical" evidence="8">
    <location>
        <begin position="227"/>
        <end position="249"/>
    </location>
</feature>
<dbReference type="GO" id="GO:0055085">
    <property type="term" value="P:transmembrane transport"/>
    <property type="evidence" value="ECO:0007669"/>
    <property type="project" value="InterPro"/>
</dbReference>
<evidence type="ECO:0000256" key="5">
    <source>
        <dbReference type="ARBA" id="ARBA00022692"/>
    </source>
</evidence>